<keyword evidence="1" id="KW-0812">Transmembrane</keyword>
<keyword evidence="3" id="KW-1185">Reference proteome</keyword>
<evidence type="ECO:0000313" key="2">
    <source>
        <dbReference type="EMBL" id="MBB4145161.1"/>
    </source>
</evidence>
<sequence>MIIRVVSPGYVLSGLMSTGSFVGILLLVGVFFRPLDKITAVVEPYMRGSAGFLRHLEQLATESEITDSPDARTVSTLRNEIRPNDLTFAFTPGRPRAARYLPACAAFVGESGFGELTLLSL</sequence>
<proteinExistence type="predicted"/>
<dbReference type="RefSeq" id="WP_165131101.1">
    <property type="nucleotide sequence ID" value="NZ_CP049249.1"/>
</dbReference>
<reference evidence="2 3" key="1">
    <citation type="submission" date="2020-08" db="EMBL/GenBank/DDBJ databases">
        <title>Genomic Encyclopedia of Type Strains, Phase IV (KMG-IV): sequencing the most valuable type-strain genomes for metagenomic binning, comparative biology and taxonomic classification.</title>
        <authorList>
            <person name="Goeker M."/>
        </authorList>
    </citation>
    <scope>NUCLEOTIDE SEQUENCE [LARGE SCALE GENOMIC DNA]</scope>
    <source>
        <strain evidence="2 3">DSM 29514</strain>
    </source>
</reference>
<keyword evidence="1" id="KW-0472">Membrane</keyword>
<keyword evidence="1" id="KW-1133">Transmembrane helix</keyword>
<organism evidence="2 3">
    <name type="scientific">Rhizobium rhizoryzae</name>
    <dbReference type="NCBI Taxonomy" id="451876"/>
    <lineage>
        <taxon>Bacteria</taxon>
        <taxon>Pseudomonadati</taxon>
        <taxon>Pseudomonadota</taxon>
        <taxon>Alphaproteobacteria</taxon>
        <taxon>Hyphomicrobiales</taxon>
        <taxon>Rhizobiaceae</taxon>
        <taxon>Rhizobium/Agrobacterium group</taxon>
        <taxon>Rhizobium</taxon>
    </lineage>
</organism>
<feature type="transmembrane region" description="Helical" evidence="1">
    <location>
        <begin position="12"/>
        <end position="32"/>
    </location>
</feature>
<evidence type="ECO:0000256" key="1">
    <source>
        <dbReference type="SAM" id="Phobius"/>
    </source>
</evidence>
<dbReference type="Proteomes" id="UP000519897">
    <property type="component" value="Unassembled WGS sequence"/>
</dbReference>
<dbReference type="EMBL" id="JACIEC010000005">
    <property type="protein sequence ID" value="MBB4145161.1"/>
    <property type="molecule type" value="Genomic_DNA"/>
</dbReference>
<protein>
    <submittedName>
        <fullName evidence="2">ATP-binding cassette subfamily B protein</fullName>
    </submittedName>
</protein>
<evidence type="ECO:0000313" key="3">
    <source>
        <dbReference type="Proteomes" id="UP000519897"/>
    </source>
</evidence>
<dbReference type="GO" id="GO:0005524">
    <property type="term" value="F:ATP binding"/>
    <property type="evidence" value="ECO:0007669"/>
    <property type="project" value="UniProtKB-KW"/>
</dbReference>
<dbReference type="AlphaFoldDB" id="A0A7W6LJ28"/>
<gene>
    <name evidence="2" type="ORF">GGQ72_003723</name>
</gene>
<comment type="caution">
    <text evidence="2">The sequence shown here is derived from an EMBL/GenBank/DDBJ whole genome shotgun (WGS) entry which is preliminary data.</text>
</comment>
<name>A0A7W6LJ28_9HYPH</name>
<keyword evidence="2" id="KW-0547">Nucleotide-binding</keyword>
<keyword evidence="2" id="KW-0067">ATP-binding</keyword>
<accession>A0A7W6LJ28</accession>